<accession>A0A1M4V0K2</accession>
<proteinExistence type="predicted"/>
<protein>
    <submittedName>
        <fullName evidence="2">Uncharacterized protein</fullName>
    </submittedName>
</protein>
<organism evidence="2 3">
    <name type="scientific">Bacteroides faecichinchillae</name>
    <dbReference type="NCBI Taxonomy" id="871325"/>
    <lineage>
        <taxon>Bacteria</taxon>
        <taxon>Pseudomonadati</taxon>
        <taxon>Bacteroidota</taxon>
        <taxon>Bacteroidia</taxon>
        <taxon>Bacteroidales</taxon>
        <taxon>Bacteroidaceae</taxon>
        <taxon>Bacteroides</taxon>
    </lineage>
</organism>
<evidence type="ECO:0000313" key="2">
    <source>
        <dbReference type="EMBL" id="SHE62475.1"/>
    </source>
</evidence>
<evidence type="ECO:0000313" key="3">
    <source>
        <dbReference type="Proteomes" id="UP000184436"/>
    </source>
</evidence>
<dbReference type="STRING" id="871325.SAMN05444349_10453"/>
<evidence type="ECO:0000256" key="1">
    <source>
        <dbReference type="SAM" id="MobiDB-lite"/>
    </source>
</evidence>
<sequence>MSHFDVQGINKGSASRVEEHIRKDNKMKRSRDYSKSSVGLM</sequence>
<feature type="region of interest" description="Disordered" evidence="1">
    <location>
        <begin position="1"/>
        <end position="41"/>
    </location>
</feature>
<name>A0A1M4V0K2_9BACE</name>
<reference evidence="2 3" key="1">
    <citation type="submission" date="2016-11" db="EMBL/GenBank/DDBJ databases">
        <authorList>
            <person name="Jaros S."/>
            <person name="Januszkiewicz K."/>
            <person name="Wedrychowicz H."/>
        </authorList>
    </citation>
    <scope>NUCLEOTIDE SEQUENCE [LARGE SCALE GENOMIC DNA]</scope>
    <source>
        <strain evidence="2 3">DSM 26883</strain>
    </source>
</reference>
<gene>
    <name evidence="2" type="ORF">SAMN05444349_10453</name>
</gene>
<keyword evidence="3" id="KW-1185">Reference proteome</keyword>
<dbReference type="Proteomes" id="UP000184436">
    <property type="component" value="Unassembled WGS sequence"/>
</dbReference>
<dbReference type="AlphaFoldDB" id="A0A1M4V0K2"/>
<dbReference type="EMBL" id="FQVD01000004">
    <property type="protein sequence ID" value="SHE62475.1"/>
    <property type="molecule type" value="Genomic_DNA"/>
</dbReference>